<name>A0ABR7Y7Y8_9SPHI</name>
<keyword evidence="4" id="KW-1185">Reference proteome</keyword>
<evidence type="ECO:0000259" key="2">
    <source>
        <dbReference type="PROSITE" id="PS50910"/>
    </source>
</evidence>
<sequence>MEKLDQPQLKGILSTLTEIFIIDEVFLWTFYWENESRHMLQILIRKGSGQTFTDAHIYMRTVIKREHKLDYVVCYPHEMQKKVKQGLGRAVLVCQPDNLIYQHPKAKEKVKVPILDVNKIANKTENYLQKEIRKVEAFLDGYRFYLDKNDFSHAAFMLHQVIELSCRTAEHLLVGDERRTHCLKTHQNYLGAYAPDLDDLFRRNEREIIVDKLDEAYSSIRYDQDYEIEKEQLHEAAKLADDISKWLARYGLFLLQEIQEKLGPKYKIVINPLNPTTMNTPINTNHRDLILNALELYCVPANVRCFAYRYTSSSVVNLLDETRLHQEKHHYYLMLVVSEAKISIQHLQSAIKNTLPDFVDITLLPFEQDYFQKRCEKQDGFYLALMQQSEVWYENKEKLIKTVKDETEPEITLVDQKVQWLKGQQRAEHLYDVHTDNMYLGSEEVVCHGLALSLEQSCLGLLRVFWQFQPQSTGLNHLMQLCELICPEATSVFLLDSPIESPIFKLLVEAQHQFRHNVNYRTEGQHLQTLSDRVGAFNAVIKKHVDVYFEKEGDRPADATSKNGSEEVLEEVEK</sequence>
<feature type="region of interest" description="Disordered" evidence="1">
    <location>
        <begin position="554"/>
        <end position="574"/>
    </location>
</feature>
<reference evidence="3 4" key="1">
    <citation type="submission" date="2020-08" db="EMBL/GenBank/DDBJ databases">
        <title>Sphingobacterium sp. DN00404 isolated from aquaculture water.</title>
        <authorList>
            <person name="Zhang M."/>
        </authorList>
    </citation>
    <scope>NUCLEOTIDE SEQUENCE [LARGE SCALE GENOMIC DNA]</scope>
    <source>
        <strain evidence="3 4">KCTC 32294</strain>
    </source>
</reference>
<dbReference type="SUPFAM" id="SSF81593">
    <property type="entry name" value="Nucleotidyltransferase substrate binding subunit/domain"/>
    <property type="match status" value="1"/>
</dbReference>
<evidence type="ECO:0000256" key="1">
    <source>
        <dbReference type="SAM" id="MobiDB-lite"/>
    </source>
</evidence>
<comment type="caution">
    <text evidence="3">The sequence shown here is derived from an EMBL/GenBank/DDBJ whole genome shotgun (WGS) entry which is preliminary data.</text>
</comment>
<proteinExistence type="predicted"/>
<evidence type="ECO:0000313" key="4">
    <source>
        <dbReference type="Proteomes" id="UP000606494"/>
    </source>
</evidence>
<feature type="domain" description="HEPN" evidence="2">
    <location>
        <begin position="132"/>
        <end position="243"/>
    </location>
</feature>
<accession>A0ABR7Y7Y8</accession>
<dbReference type="Pfam" id="PF05168">
    <property type="entry name" value="HEPN"/>
    <property type="match status" value="1"/>
</dbReference>
<dbReference type="PROSITE" id="PS50910">
    <property type="entry name" value="HEPN"/>
    <property type="match status" value="1"/>
</dbReference>
<evidence type="ECO:0000313" key="3">
    <source>
        <dbReference type="EMBL" id="MBD1427427.1"/>
    </source>
</evidence>
<dbReference type="InterPro" id="IPR007842">
    <property type="entry name" value="HEPN_dom"/>
</dbReference>
<dbReference type="Gene3D" id="1.20.120.330">
    <property type="entry name" value="Nucleotidyltransferases domain 2"/>
    <property type="match status" value="2"/>
</dbReference>
<organism evidence="3 4">
    <name type="scientific">Sphingobacterium arenae</name>
    <dbReference type="NCBI Taxonomy" id="1280598"/>
    <lineage>
        <taxon>Bacteria</taxon>
        <taxon>Pseudomonadati</taxon>
        <taxon>Bacteroidota</taxon>
        <taxon>Sphingobacteriia</taxon>
        <taxon>Sphingobacteriales</taxon>
        <taxon>Sphingobacteriaceae</taxon>
        <taxon>Sphingobacterium</taxon>
    </lineage>
</organism>
<dbReference type="EMBL" id="JACNYK010000006">
    <property type="protein sequence ID" value="MBD1427427.1"/>
    <property type="molecule type" value="Genomic_DNA"/>
</dbReference>
<dbReference type="RefSeq" id="WP_190310578.1">
    <property type="nucleotide sequence ID" value="NZ_JACNYK010000006.1"/>
</dbReference>
<gene>
    <name evidence="3" type="ORF">H8B17_17745</name>
</gene>
<protein>
    <submittedName>
        <fullName evidence="3">HEPN domain-containing protein</fullName>
    </submittedName>
</protein>
<dbReference type="Proteomes" id="UP000606494">
    <property type="component" value="Unassembled WGS sequence"/>
</dbReference>